<comment type="subcellular location">
    <subcellularLocation>
        <location evidence="7">Cytoplasm</location>
    </subcellularLocation>
</comment>
<accession>A0A7R8W466</accession>
<dbReference type="PROSITE" id="PS50082">
    <property type="entry name" value="WD_REPEATS_2"/>
    <property type="match status" value="3"/>
</dbReference>
<dbReference type="InterPro" id="IPR036322">
    <property type="entry name" value="WD40_repeat_dom_sf"/>
</dbReference>
<organism evidence="8">
    <name type="scientific">Cyprideis torosa</name>
    <dbReference type="NCBI Taxonomy" id="163714"/>
    <lineage>
        <taxon>Eukaryota</taxon>
        <taxon>Metazoa</taxon>
        <taxon>Ecdysozoa</taxon>
        <taxon>Arthropoda</taxon>
        <taxon>Crustacea</taxon>
        <taxon>Oligostraca</taxon>
        <taxon>Ostracoda</taxon>
        <taxon>Podocopa</taxon>
        <taxon>Podocopida</taxon>
        <taxon>Cytherocopina</taxon>
        <taxon>Cytheroidea</taxon>
        <taxon>Cytherideidae</taxon>
        <taxon>Cyprideis</taxon>
    </lineage>
</organism>
<dbReference type="HAMAP" id="MF_03008">
    <property type="entry name" value="eIF3i"/>
    <property type="match status" value="1"/>
</dbReference>
<dbReference type="InterPro" id="IPR001680">
    <property type="entry name" value="WD40_rpt"/>
</dbReference>
<comment type="subunit">
    <text evidence="7">Component of the eukaryotic translation initiation factor 3 (eIF-3) complex.</text>
</comment>
<reference evidence="8" key="1">
    <citation type="submission" date="2020-11" db="EMBL/GenBank/DDBJ databases">
        <authorList>
            <person name="Tran Van P."/>
        </authorList>
    </citation>
    <scope>NUCLEOTIDE SEQUENCE</scope>
</reference>
<dbReference type="GO" id="GO:0033290">
    <property type="term" value="C:eukaryotic 48S preinitiation complex"/>
    <property type="evidence" value="ECO:0007669"/>
    <property type="project" value="UniProtKB-UniRule"/>
</dbReference>
<evidence type="ECO:0000256" key="3">
    <source>
        <dbReference type="ARBA" id="ARBA00022574"/>
    </source>
</evidence>
<keyword evidence="1 7" id="KW-0963">Cytoplasm</keyword>
<comment type="function">
    <text evidence="7">Component of the eukaryotic translation initiation factor 3 (eIF-3) complex, which is involved in protein synthesis of a specialized repertoire of mRNAs and, together with other initiation factors, stimulates binding of mRNA and methionyl-tRNAi to the 40S ribosome. The eIF-3 complex specifically targets and initiates translation of a subset of mRNAs involved in cell proliferation.</text>
</comment>
<keyword evidence="4" id="KW-0677">Repeat</keyword>
<keyword evidence="5 7" id="KW-0648">Protein biosynthesis</keyword>
<name>A0A7R8W466_9CRUS</name>
<dbReference type="GO" id="GO:0001732">
    <property type="term" value="P:formation of cytoplasmic translation initiation complex"/>
    <property type="evidence" value="ECO:0007669"/>
    <property type="project" value="UniProtKB-UniRule"/>
</dbReference>
<evidence type="ECO:0000256" key="6">
    <source>
        <dbReference type="ARBA" id="ARBA00038394"/>
    </source>
</evidence>
<comment type="similarity">
    <text evidence="7">Belongs to the eIF-3 subunit I family.</text>
</comment>
<evidence type="ECO:0000256" key="2">
    <source>
        <dbReference type="ARBA" id="ARBA00022540"/>
    </source>
</evidence>
<keyword evidence="3" id="KW-0853">WD repeat</keyword>
<keyword evidence="2 7" id="KW-0396">Initiation factor</keyword>
<evidence type="ECO:0000256" key="5">
    <source>
        <dbReference type="ARBA" id="ARBA00022917"/>
    </source>
</evidence>
<dbReference type="InterPro" id="IPR027525">
    <property type="entry name" value="eIF3i"/>
</dbReference>
<proteinExistence type="inferred from homology"/>
<dbReference type="EMBL" id="OB660040">
    <property type="protein sequence ID" value="CAD7222260.1"/>
    <property type="molecule type" value="Genomic_DNA"/>
</dbReference>
<dbReference type="Pfam" id="PF24805">
    <property type="entry name" value="EIF3I"/>
    <property type="match status" value="1"/>
</dbReference>
<evidence type="ECO:0000256" key="4">
    <source>
        <dbReference type="ARBA" id="ARBA00022737"/>
    </source>
</evidence>
<dbReference type="PANTHER" id="PTHR19877">
    <property type="entry name" value="EUKARYOTIC TRANSLATION INITIATION FACTOR 3 SUBUNIT I"/>
    <property type="match status" value="1"/>
</dbReference>
<gene>
    <name evidence="8" type="ORF">CTOB1V02_LOCUS273</name>
</gene>
<dbReference type="InterPro" id="IPR015943">
    <property type="entry name" value="WD40/YVTN_repeat-like_dom_sf"/>
</dbReference>
<protein>
    <recommendedName>
        <fullName evidence="7">Eukaryotic translation initiation factor 3 subunit I</fullName>
        <shortName evidence="7">eIF3i</shortName>
    </recommendedName>
</protein>
<dbReference type="GO" id="GO:0003723">
    <property type="term" value="F:RNA binding"/>
    <property type="evidence" value="ECO:0007669"/>
    <property type="project" value="TreeGrafter"/>
</dbReference>
<dbReference type="PANTHER" id="PTHR19877:SF1">
    <property type="entry name" value="EUKARYOTIC TRANSLATION INITIATION FACTOR 3 SUBUNIT I"/>
    <property type="match status" value="1"/>
</dbReference>
<comment type="similarity">
    <text evidence="6">Belongs to the WD repeat STRAP family.</text>
</comment>
<dbReference type="SMART" id="SM00320">
    <property type="entry name" value="WD40"/>
    <property type="match status" value="6"/>
</dbReference>
<dbReference type="GO" id="GO:0003743">
    <property type="term" value="F:translation initiation factor activity"/>
    <property type="evidence" value="ECO:0007669"/>
    <property type="project" value="UniProtKB-UniRule"/>
</dbReference>
<evidence type="ECO:0000313" key="8">
    <source>
        <dbReference type="EMBL" id="CAD7222260.1"/>
    </source>
</evidence>
<dbReference type="AlphaFoldDB" id="A0A7R8W466"/>
<sequence length="327" mass="36389">MKPLALHGHEKPITQIKYNRDGDLLFSASKDRVCNVWYSINGERLGTFAGHGGAVWCLDVDWTSEKFISGAADNTLKYWNCETGACLGTKTMKSAIRTCSFSYCGNLIAYTTDSTMGMTCEICIVDTRTPGAFNPDEFVLREDIERSRVNALLWASLDQYMIAGHDRGDISKLDIRMGGKEVEVVNDHGPKTIMDLQLNKQGIFFISACKDHTSKLYDVKTLKNLKTYKTERPVNSASISPDDLTAIVGGGEEAMTVTQTSSALGKFDSRFFHTVFECEFARLKGHFGPINSLAYHPDGQSFSSGGEDGYVRIQNFDPSFFTFKLEY</sequence>
<dbReference type="PROSITE" id="PS50294">
    <property type="entry name" value="WD_REPEATS_REGION"/>
    <property type="match status" value="3"/>
</dbReference>
<dbReference type="Gene3D" id="2.130.10.10">
    <property type="entry name" value="YVTN repeat-like/Quinoprotein amine dehydrogenase"/>
    <property type="match status" value="1"/>
</dbReference>
<dbReference type="GO" id="GO:0016282">
    <property type="term" value="C:eukaryotic 43S preinitiation complex"/>
    <property type="evidence" value="ECO:0007669"/>
    <property type="project" value="UniProtKB-UniRule"/>
</dbReference>
<dbReference type="SUPFAM" id="SSF50978">
    <property type="entry name" value="WD40 repeat-like"/>
    <property type="match status" value="1"/>
</dbReference>
<dbReference type="GO" id="GO:0071541">
    <property type="term" value="C:eukaryotic translation initiation factor 3 complex, eIF3m"/>
    <property type="evidence" value="ECO:0007669"/>
    <property type="project" value="TreeGrafter"/>
</dbReference>
<dbReference type="OrthoDB" id="24966at2759"/>
<evidence type="ECO:0000256" key="7">
    <source>
        <dbReference type="HAMAP-Rule" id="MF_03008"/>
    </source>
</evidence>
<evidence type="ECO:0000256" key="1">
    <source>
        <dbReference type="ARBA" id="ARBA00022490"/>
    </source>
</evidence>